<protein>
    <submittedName>
        <fullName evidence="1">Uncharacterized protein</fullName>
    </submittedName>
</protein>
<gene>
    <name evidence="1" type="ORF">SAMN05444359_10979</name>
</gene>
<dbReference type="Proteomes" id="UP000199021">
    <property type="component" value="Unassembled WGS sequence"/>
</dbReference>
<name>A0A1H9FRX5_9BACT</name>
<dbReference type="AlphaFoldDB" id="A0A1H9FRX5"/>
<dbReference type="InParanoid" id="A0A1H9FRX5"/>
<proteinExistence type="predicted"/>
<keyword evidence="2" id="KW-1185">Reference proteome</keyword>
<evidence type="ECO:0000313" key="2">
    <source>
        <dbReference type="Proteomes" id="UP000199021"/>
    </source>
</evidence>
<reference evidence="2" key="1">
    <citation type="submission" date="2016-10" db="EMBL/GenBank/DDBJ databases">
        <authorList>
            <person name="Varghese N."/>
            <person name="Submissions S."/>
        </authorList>
    </citation>
    <scope>NUCLEOTIDE SEQUENCE [LARGE SCALE GENOMIC DNA]</scope>
    <source>
        <strain evidence="2">DSM 24740</strain>
    </source>
</reference>
<accession>A0A1H9FRX5</accession>
<organism evidence="1 2">
    <name type="scientific">Neolewinella agarilytica</name>
    <dbReference type="NCBI Taxonomy" id="478744"/>
    <lineage>
        <taxon>Bacteria</taxon>
        <taxon>Pseudomonadati</taxon>
        <taxon>Bacteroidota</taxon>
        <taxon>Saprospiria</taxon>
        <taxon>Saprospirales</taxon>
        <taxon>Lewinellaceae</taxon>
        <taxon>Neolewinella</taxon>
    </lineage>
</organism>
<sequence length="99" mass="11210">MLHPLLFVFSTSILTQSLPDFNPLLTGRGFSILDFGDSILDFAAASDMRYAICDMRYAICDMRYAICDKIERFPSNPKHNDRFNASKQPVVPIGTDLNF</sequence>
<dbReference type="EMBL" id="FOFB01000009">
    <property type="protein sequence ID" value="SEQ40695.1"/>
    <property type="molecule type" value="Genomic_DNA"/>
</dbReference>
<evidence type="ECO:0000313" key="1">
    <source>
        <dbReference type="EMBL" id="SEQ40695.1"/>
    </source>
</evidence>